<dbReference type="InterPro" id="IPR036397">
    <property type="entry name" value="RNaseH_sf"/>
</dbReference>
<dbReference type="InterPro" id="IPR052929">
    <property type="entry name" value="RNase_H-like_EbsB-rel"/>
</dbReference>
<dbReference type="InterPro" id="IPR002156">
    <property type="entry name" value="RNaseH_domain"/>
</dbReference>
<dbReference type="InterPro" id="IPR012337">
    <property type="entry name" value="RNaseH-like_sf"/>
</dbReference>
<organism evidence="3 4">
    <name type="scientific">Trifolium subterraneum</name>
    <name type="common">Subterranean clover</name>
    <dbReference type="NCBI Taxonomy" id="3900"/>
    <lineage>
        <taxon>Eukaryota</taxon>
        <taxon>Viridiplantae</taxon>
        <taxon>Streptophyta</taxon>
        <taxon>Embryophyta</taxon>
        <taxon>Tracheophyta</taxon>
        <taxon>Spermatophyta</taxon>
        <taxon>Magnoliopsida</taxon>
        <taxon>eudicotyledons</taxon>
        <taxon>Gunneridae</taxon>
        <taxon>Pentapetalae</taxon>
        <taxon>rosids</taxon>
        <taxon>fabids</taxon>
        <taxon>Fabales</taxon>
        <taxon>Fabaceae</taxon>
        <taxon>Papilionoideae</taxon>
        <taxon>50 kb inversion clade</taxon>
        <taxon>NPAAA clade</taxon>
        <taxon>Hologalegina</taxon>
        <taxon>IRL clade</taxon>
        <taxon>Trifolieae</taxon>
        <taxon>Trifolium</taxon>
    </lineage>
</organism>
<feature type="domain" description="RNase H type-1" evidence="1">
    <location>
        <begin position="247"/>
        <end position="370"/>
    </location>
</feature>
<dbReference type="Pfam" id="PF13966">
    <property type="entry name" value="zf-RVT"/>
    <property type="match status" value="1"/>
</dbReference>
<evidence type="ECO:0000313" key="3">
    <source>
        <dbReference type="EMBL" id="GAU48398.1"/>
    </source>
</evidence>
<dbReference type="InterPro" id="IPR044730">
    <property type="entry name" value="RNase_H-like_dom_plant"/>
</dbReference>
<feature type="domain" description="Reverse transcriptase zinc-binding" evidence="2">
    <location>
        <begin position="49"/>
        <end position="139"/>
    </location>
</feature>
<dbReference type="OrthoDB" id="1412470at2759"/>
<dbReference type="GO" id="GO:0004523">
    <property type="term" value="F:RNA-DNA hybrid ribonuclease activity"/>
    <property type="evidence" value="ECO:0007669"/>
    <property type="project" value="InterPro"/>
</dbReference>
<dbReference type="CDD" id="cd06222">
    <property type="entry name" value="RNase_H_like"/>
    <property type="match status" value="1"/>
</dbReference>
<accession>A0A2Z6NW35</accession>
<dbReference type="Gene3D" id="3.30.420.10">
    <property type="entry name" value="Ribonuclease H-like superfamily/Ribonuclease H"/>
    <property type="match status" value="1"/>
</dbReference>
<dbReference type="PANTHER" id="PTHR47074">
    <property type="entry name" value="BNAC02G40300D PROTEIN"/>
    <property type="match status" value="1"/>
</dbReference>
<keyword evidence="4" id="KW-1185">Reference proteome</keyword>
<reference evidence="4" key="1">
    <citation type="journal article" date="2017" name="Front. Plant Sci.">
        <title>Climate Clever Clovers: New Paradigm to Reduce the Environmental Footprint of Ruminants by Breeding Low Methanogenic Forages Utilizing Haplotype Variation.</title>
        <authorList>
            <person name="Kaur P."/>
            <person name="Appels R."/>
            <person name="Bayer P.E."/>
            <person name="Keeble-Gagnere G."/>
            <person name="Wang J."/>
            <person name="Hirakawa H."/>
            <person name="Shirasawa K."/>
            <person name="Vercoe P."/>
            <person name="Stefanova K."/>
            <person name="Durmic Z."/>
            <person name="Nichols P."/>
            <person name="Revell C."/>
            <person name="Isobe S.N."/>
            <person name="Edwards D."/>
            <person name="Erskine W."/>
        </authorList>
    </citation>
    <scope>NUCLEOTIDE SEQUENCE [LARGE SCALE GENOMIC DNA]</scope>
    <source>
        <strain evidence="4">cv. Daliak</strain>
    </source>
</reference>
<dbReference type="EMBL" id="DF974418">
    <property type="protein sequence ID" value="GAU48398.1"/>
    <property type="molecule type" value="Genomic_DNA"/>
</dbReference>
<evidence type="ECO:0000259" key="1">
    <source>
        <dbReference type="Pfam" id="PF13456"/>
    </source>
</evidence>
<dbReference type="Proteomes" id="UP000242715">
    <property type="component" value="Unassembled WGS sequence"/>
</dbReference>
<proteinExistence type="predicted"/>
<evidence type="ECO:0000313" key="4">
    <source>
        <dbReference type="Proteomes" id="UP000242715"/>
    </source>
</evidence>
<dbReference type="Pfam" id="PF13456">
    <property type="entry name" value="RVT_3"/>
    <property type="match status" value="1"/>
</dbReference>
<dbReference type="PANTHER" id="PTHR47074:SF48">
    <property type="entry name" value="POLYNUCLEOTIDYL TRANSFERASE, RIBONUCLEASE H-LIKE SUPERFAMILY PROTEIN"/>
    <property type="match status" value="1"/>
</dbReference>
<gene>
    <name evidence="3" type="ORF">TSUD_405430</name>
</gene>
<sequence>MKNDIKEWDTHLISLIFDPIKAARILNTPLYPSVTEDRRLWSGERNGDYSVRSAYRLCVQELIDTSHLRVNGDWNLLWKIKAPPKVKNLIWRICRRCVSTRARLQDKGVNCPNLCALCNIEGEDSLHVFFKCPSSQNVWSMTSFFQVVSSVINNENEASAIVFQILRQLSKEDAALFACILWSIWKQRNNQIWNNVTDAQSFVFSRANNMLQEWNTVRNVAATPVSNQQPGAACIWRKPSAGHVKCNVDASFLPHNNKVGIGICIRDDQGAFILAKTEWFSPKSEVHTGEALGLLAALNWVHELNLGPVEFELDSKRVVDSFHSSKRDFTEFGVIVEHCKSIFSTYYRNSSVEFVRRQANEVAHKLAKAATLSASFQILVDIPNCIEHILINEML</sequence>
<dbReference type="AlphaFoldDB" id="A0A2Z6NW35"/>
<name>A0A2Z6NW35_TRISU</name>
<evidence type="ECO:0000259" key="2">
    <source>
        <dbReference type="Pfam" id="PF13966"/>
    </source>
</evidence>
<dbReference type="InterPro" id="IPR026960">
    <property type="entry name" value="RVT-Znf"/>
</dbReference>
<evidence type="ECO:0008006" key="5">
    <source>
        <dbReference type="Google" id="ProtNLM"/>
    </source>
</evidence>
<dbReference type="SUPFAM" id="SSF53098">
    <property type="entry name" value="Ribonuclease H-like"/>
    <property type="match status" value="1"/>
</dbReference>
<dbReference type="GO" id="GO:0003676">
    <property type="term" value="F:nucleic acid binding"/>
    <property type="evidence" value="ECO:0007669"/>
    <property type="project" value="InterPro"/>
</dbReference>
<protein>
    <recommendedName>
        <fullName evidence="5">RNase H type-1 domain-containing protein</fullName>
    </recommendedName>
</protein>